<keyword evidence="1" id="KW-1185">Reference proteome</keyword>
<accession>A0A9J7EAG7</accession>
<sequence length="142" mass="15983">MRANYNEMKQGVQLAGVNFSVDCCSDGNRCERGHGRHISARSVLLPKYEGVFCVNTRVFSCKNKVISFVGGVVARTWTRVVAARSRDVISPTLTSARRTKTIRTVPCVMTKLRPVQIKPVVGWILRRMDAVLRVWTINKEFG</sequence>
<protein>
    <submittedName>
        <fullName evidence="2">Uncharacterized protein LOC111356304</fullName>
    </submittedName>
</protein>
<dbReference type="Proteomes" id="UP000301870">
    <property type="component" value="Chromosome 22"/>
</dbReference>
<gene>
    <name evidence="2" type="primary">LOC111356304</name>
</gene>
<dbReference type="AlphaFoldDB" id="A0A9J7EAG7"/>
<reference evidence="2" key="1">
    <citation type="submission" date="2025-08" db="UniProtKB">
        <authorList>
            <consortium name="RefSeq"/>
        </authorList>
    </citation>
    <scope>IDENTIFICATION</scope>
    <source>
        <strain evidence="2">Ishihara</strain>
        <tissue evidence="2">Whole body</tissue>
    </source>
</reference>
<organism evidence="1 2">
    <name type="scientific">Spodoptera litura</name>
    <name type="common">Asian cotton leafworm</name>
    <dbReference type="NCBI Taxonomy" id="69820"/>
    <lineage>
        <taxon>Eukaryota</taxon>
        <taxon>Metazoa</taxon>
        <taxon>Ecdysozoa</taxon>
        <taxon>Arthropoda</taxon>
        <taxon>Hexapoda</taxon>
        <taxon>Insecta</taxon>
        <taxon>Pterygota</taxon>
        <taxon>Neoptera</taxon>
        <taxon>Endopterygota</taxon>
        <taxon>Lepidoptera</taxon>
        <taxon>Glossata</taxon>
        <taxon>Ditrysia</taxon>
        <taxon>Noctuoidea</taxon>
        <taxon>Noctuidae</taxon>
        <taxon>Amphipyrinae</taxon>
        <taxon>Spodoptera</taxon>
    </lineage>
</organism>
<dbReference type="GeneID" id="111356304"/>
<proteinExistence type="predicted"/>
<dbReference type="OrthoDB" id="10608863at2759"/>
<evidence type="ECO:0000313" key="1">
    <source>
        <dbReference type="Proteomes" id="UP000301870"/>
    </source>
</evidence>
<dbReference type="RefSeq" id="XP_022826373.1">
    <property type="nucleotide sequence ID" value="XM_022970605.1"/>
</dbReference>
<evidence type="ECO:0000313" key="2">
    <source>
        <dbReference type="RefSeq" id="XP_022826373.1"/>
    </source>
</evidence>
<dbReference type="KEGG" id="sliu:111356304"/>
<name>A0A9J7EAG7_SPOLT</name>